<dbReference type="AlphaFoldDB" id="Q21CW6"/>
<dbReference type="KEGG" id="rpc:RPC_0195"/>
<dbReference type="InterPro" id="IPR027417">
    <property type="entry name" value="P-loop_NTPase"/>
</dbReference>
<dbReference type="RefSeq" id="WP_011470678.1">
    <property type="nucleotide sequence ID" value="NC_007925.1"/>
</dbReference>
<dbReference type="GO" id="GO:0016887">
    <property type="term" value="F:ATP hydrolysis activity"/>
    <property type="evidence" value="ECO:0007669"/>
    <property type="project" value="InterPro"/>
</dbReference>
<organism evidence="4">
    <name type="scientific">Rhodopseudomonas palustris (strain BisB18)</name>
    <dbReference type="NCBI Taxonomy" id="316056"/>
    <lineage>
        <taxon>Bacteria</taxon>
        <taxon>Pseudomonadati</taxon>
        <taxon>Pseudomonadota</taxon>
        <taxon>Alphaproteobacteria</taxon>
        <taxon>Hyphomicrobiales</taxon>
        <taxon>Nitrobacteraceae</taxon>
        <taxon>Rhodopseudomonas</taxon>
    </lineage>
</organism>
<protein>
    <submittedName>
        <fullName evidence="4">AFG1-like ATPase</fullName>
    </submittedName>
</protein>
<dbReference type="SUPFAM" id="SSF52540">
    <property type="entry name" value="P-loop containing nucleoside triphosphate hydrolases"/>
    <property type="match status" value="1"/>
</dbReference>
<reference evidence="4" key="1">
    <citation type="submission" date="2006-03" db="EMBL/GenBank/DDBJ databases">
        <title>Complete sequence of Rhodopseudomonas palustris BisB18.</title>
        <authorList>
            <consortium name="US DOE Joint Genome Institute"/>
            <person name="Copeland A."/>
            <person name="Lucas S."/>
            <person name="Lapidus A."/>
            <person name="Barry K."/>
            <person name="Detter J.C."/>
            <person name="Glavina del Rio T."/>
            <person name="Hammon N."/>
            <person name="Israni S."/>
            <person name="Dalin E."/>
            <person name="Tice H."/>
            <person name="Pitluck S."/>
            <person name="Chain P."/>
            <person name="Malfatti S."/>
            <person name="Shin M."/>
            <person name="Vergez L."/>
            <person name="Schmutz J."/>
            <person name="Larimer F."/>
            <person name="Land M."/>
            <person name="Hauser L."/>
            <person name="Pelletier D.A."/>
            <person name="Kyrpides N."/>
            <person name="Anderson I."/>
            <person name="Oda Y."/>
            <person name="Harwood C.S."/>
            <person name="Richardson P."/>
        </authorList>
    </citation>
    <scope>NUCLEOTIDE SEQUENCE [LARGE SCALE GENOMIC DNA]</scope>
    <source>
        <strain evidence="4">BisB18</strain>
    </source>
</reference>
<dbReference type="Pfam" id="PF03969">
    <property type="entry name" value="AFG1_ATPase"/>
    <property type="match status" value="1"/>
</dbReference>
<keyword evidence="1" id="KW-0547">Nucleotide-binding</keyword>
<dbReference type="GO" id="GO:0005737">
    <property type="term" value="C:cytoplasm"/>
    <property type="evidence" value="ECO:0007669"/>
    <property type="project" value="TreeGrafter"/>
</dbReference>
<dbReference type="OrthoDB" id="9774491at2"/>
<dbReference type="GO" id="GO:0005524">
    <property type="term" value="F:ATP binding"/>
    <property type="evidence" value="ECO:0007669"/>
    <property type="project" value="UniProtKB-KW"/>
</dbReference>
<proteinExistence type="predicted"/>
<sequence length="397" mass="43721">MLSPDPVSFSEQYQALVSSGAIEPDPAQADAVTAFSALEANLAGYKPPKKQTLFGRLFGADKDQPPPRGLYVHGEVGRGKTMLMDLFFDSCPVTLKRRAHFHEFMAEVHERIYAFRQNIKRGELGDSADVVALTANSIFEEAWLLCFDEFHVTDIADAMILSRLFSKLFELGTVVVATSNVAPDDLYKGGLNRALFLPFIGLLKTRMELLRLDARTDYRMEKLTGVKTWLVPADAAATAALDKAWARLTHGAPGHPRDISIKGRVLRVPRADHHVARFGFADLCEQPLAASDYLRLAHDYHTIMIDQIPLMDLADRNAAKRFITLIDTLYDNAVKLMASAAADPTALYRASEGVEAMEFQRTASRLIEMGSESYLALPHGRSSDSTASGSSTGLVET</sequence>
<feature type="region of interest" description="Disordered" evidence="3">
    <location>
        <begin position="377"/>
        <end position="397"/>
    </location>
</feature>
<name>Q21CW6_RHOPB</name>
<evidence type="ECO:0000256" key="3">
    <source>
        <dbReference type="SAM" id="MobiDB-lite"/>
    </source>
</evidence>
<dbReference type="InterPro" id="IPR005654">
    <property type="entry name" value="ATPase_AFG1-like"/>
</dbReference>
<dbReference type="NCBIfam" id="NF040713">
    <property type="entry name" value="ZapE"/>
    <property type="match status" value="1"/>
</dbReference>
<dbReference type="PANTHER" id="PTHR12169:SF6">
    <property type="entry name" value="AFG1-LIKE ATPASE"/>
    <property type="match status" value="1"/>
</dbReference>
<dbReference type="HOGENOM" id="CLU_008681_0_1_5"/>
<evidence type="ECO:0000256" key="1">
    <source>
        <dbReference type="ARBA" id="ARBA00022741"/>
    </source>
</evidence>
<evidence type="ECO:0000256" key="2">
    <source>
        <dbReference type="ARBA" id="ARBA00022840"/>
    </source>
</evidence>
<gene>
    <name evidence="4" type="ordered locus">RPC_0195</name>
</gene>
<keyword evidence="2" id="KW-0067">ATP-binding</keyword>
<evidence type="ECO:0000313" key="4">
    <source>
        <dbReference type="EMBL" id="ABD85770.1"/>
    </source>
</evidence>
<dbReference type="eggNOG" id="COG1485">
    <property type="taxonomic scope" value="Bacteria"/>
</dbReference>
<dbReference type="EMBL" id="CP000301">
    <property type="protein sequence ID" value="ABD85770.1"/>
    <property type="molecule type" value="Genomic_DNA"/>
</dbReference>
<dbReference type="STRING" id="316056.RPC_0195"/>
<dbReference type="Gene3D" id="3.40.50.300">
    <property type="entry name" value="P-loop containing nucleotide triphosphate hydrolases"/>
    <property type="match status" value="1"/>
</dbReference>
<dbReference type="PANTHER" id="PTHR12169">
    <property type="entry name" value="ATPASE N2B"/>
    <property type="match status" value="1"/>
</dbReference>
<accession>Q21CW6</accession>
<feature type="compositionally biased region" description="Low complexity" evidence="3">
    <location>
        <begin position="383"/>
        <end position="397"/>
    </location>
</feature>